<dbReference type="Proteomes" id="UP000267517">
    <property type="component" value="Chromosome II"/>
</dbReference>
<reference evidence="1 2" key="1">
    <citation type="submission" date="2017-05" db="EMBL/GenBank/DDBJ databases">
        <title>whole genome sequence of Prevotella melaninogenica GAI 07411.</title>
        <authorList>
            <person name="Kondo Y."/>
            <person name="Hoshino T."/>
        </authorList>
    </citation>
    <scope>NUCLEOTIDE SEQUENCE [LARGE SCALE GENOMIC DNA]</scope>
    <source>
        <strain evidence="1 2">GAI 07411</strain>
    </source>
</reference>
<dbReference type="EMBL" id="AP018050">
    <property type="protein sequence ID" value="BBA29645.1"/>
    <property type="molecule type" value="Genomic_DNA"/>
</dbReference>
<name>A0A250KKT5_9BACT</name>
<organism evidence="1 2">
    <name type="scientific">Prevotella melaninogenica</name>
    <dbReference type="NCBI Taxonomy" id="28132"/>
    <lineage>
        <taxon>Bacteria</taxon>
        <taxon>Pseudomonadati</taxon>
        <taxon>Bacteroidota</taxon>
        <taxon>Bacteroidia</taxon>
        <taxon>Bacteroidales</taxon>
        <taxon>Prevotellaceae</taxon>
        <taxon>Prevotella</taxon>
    </lineage>
</organism>
<sequence>MGLVMNMVPVMAEGATYSMEYEKLIHQSAVVYQPTTKTTKTGIGVVVMYSDEDYMGFLPNPELAKRGYIVML</sequence>
<evidence type="ECO:0000313" key="2">
    <source>
        <dbReference type="Proteomes" id="UP000267517"/>
    </source>
</evidence>
<proteinExistence type="predicted"/>
<protein>
    <submittedName>
        <fullName evidence="1">Uncharacterized protein</fullName>
    </submittedName>
</protein>
<dbReference type="AlphaFoldDB" id="A0A250KKT5"/>
<accession>A0A250KKT5</accession>
<gene>
    <name evidence="1" type="ORF">PMEL_200160</name>
</gene>
<evidence type="ECO:0000313" key="1">
    <source>
        <dbReference type="EMBL" id="BBA29645.1"/>
    </source>
</evidence>